<accession>A0A9P7YBJ7</accession>
<dbReference type="Proteomes" id="UP000824998">
    <property type="component" value="Unassembled WGS sequence"/>
</dbReference>
<dbReference type="InterPro" id="IPR032675">
    <property type="entry name" value="LRR_dom_sf"/>
</dbReference>
<dbReference type="OrthoDB" id="1517790at2759"/>
<gene>
    <name evidence="4" type="ORF">BJ875DRAFT_431267</name>
</gene>
<evidence type="ECO:0000256" key="3">
    <source>
        <dbReference type="SAM" id="MobiDB-lite"/>
    </source>
</evidence>
<dbReference type="EMBL" id="MU251656">
    <property type="protein sequence ID" value="KAG9230631.1"/>
    <property type="molecule type" value="Genomic_DNA"/>
</dbReference>
<dbReference type="Pfam" id="PF13855">
    <property type="entry name" value="LRR_8"/>
    <property type="match status" value="1"/>
</dbReference>
<evidence type="ECO:0000313" key="4">
    <source>
        <dbReference type="EMBL" id="KAG9230631.1"/>
    </source>
</evidence>
<comment type="caution">
    <text evidence="4">The sequence shown here is derived from an EMBL/GenBank/DDBJ whole genome shotgun (WGS) entry which is preliminary data.</text>
</comment>
<feature type="region of interest" description="Disordered" evidence="3">
    <location>
        <begin position="1"/>
        <end position="66"/>
    </location>
</feature>
<evidence type="ECO:0000313" key="5">
    <source>
        <dbReference type="Proteomes" id="UP000824998"/>
    </source>
</evidence>
<keyword evidence="5" id="KW-1185">Reference proteome</keyword>
<proteinExistence type="predicted"/>
<feature type="compositionally biased region" description="Polar residues" evidence="3">
    <location>
        <begin position="44"/>
        <end position="53"/>
    </location>
</feature>
<dbReference type="SUPFAM" id="SSF52075">
    <property type="entry name" value="Outer arm dynein light chain 1"/>
    <property type="match status" value="1"/>
</dbReference>
<dbReference type="InterPro" id="IPR001611">
    <property type="entry name" value="Leu-rich_rpt"/>
</dbReference>
<name>A0A9P7YBJ7_9HELO</name>
<dbReference type="GO" id="GO:0005737">
    <property type="term" value="C:cytoplasm"/>
    <property type="evidence" value="ECO:0007669"/>
    <property type="project" value="TreeGrafter"/>
</dbReference>
<dbReference type="InterPro" id="IPR003591">
    <property type="entry name" value="Leu-rich_rpt_typical-subtyp"/>
</dbReference>
<evidence type="ECO:0000256" key="2">
    <source>
        <dbReference type="ARBA" id="ARBA00022737"/>
    </source>
</evidence>
<evidence type="ECO:0000256" key="1">
    <source>
        <dbReference type="ARBA" id="ARBA00022614"/>
    </source>
</evidence>
<dbReference type="SMART" id="SM00369">
    <property type="entry name" value="LRR_TYP"/>
    <property type="match status" value="2"/>
</dbReference>
<dbReference type="PANTHER" id="PTHR48051">
    <property type="match status" value="1"/>
</dbReference>
<keyword evidence="1" id="KW-0433">Leucine-rich repeat</keyword>
<reference evidence="4" key="1">
    <citation type="journal article" date="2021" name="IMA Fungus">
        <title>Genomic characterization of three marine fungi, including Emericellopsis atlantica sp. nov. with signatures of a generalist lifestyle and marine biomass degradation.</title>
        <authorList>
            <person name="Hagestad O.C."/>
            <person name="Hou L."/>
            <person name="Andersen J.H."/>
            <person name="Hansen E.H."/>
            <person name="Altermark B."/>
            <person name="Li C."/>
            <person name="Kuhnert E."/>
            <person name="Cox R.J."/>
            <person name="Crous P.W."/>
            <person name="Spatafora J.W."/>
            <person name="Lail K."/>
            <person name="Amirebrahimi M."/>
            <person name="Lipzen A."/>
            <person name="Pangilinan J."/>
            <person name="Andreopoulos W."/>
            <person name="Hayes R.D."/>
            <person name="Ng V."/>
            <person name="Grigoriev I.V."/>
            <person name="Jackson S.A."/>
            <person name="Sutton T.D.S."/>
            <person name="Dobson A.D.W."/>
            <person name="Rama T."/>
        </authorList>
    </citation>
    <scope>NUCLEOTIDE SEQUENCE</scope>
    <source>
        <strain evidence="4">TRa018bII</strain>
    </source>
</reference>
<sequence>MADEPSLPKLSWDPATESFPNNRTRKRVRSSPPPVSSDPAIFSSDDNPSADNYTQDRRKRKYRGPWYQQRLAEDSISDVVEPTQKKSKRTLERRYDSGVFMGSDGTDLDEIMDVMQDMDIKSPQLALRQFGNPIQQPIPIPTAEKMARNQIARCLEDGDETIDLSSSTLTTLSNATIRPLATFTCVPPVAEGVFSQLEPKLKVFLASNALKTLPAELFKLESLTALSLRSNSFKELPPAIGNLQGLKELSISQNRLRFLPFEILELFSVQSCLENLQLHPNPFYEPQFPPGHLEVEEIQNKIELGSRTRTRPRRGAVSCVQPSGTRRSWHPRWKVTYKARTEIRYLGLGGELVKGAVFPDSSSPTHPRNVPRNSLLVANPAQPHYPPEPRGAYHSHAPSLLEVALNSCSNSPQLPRLSSFLHEDCPPYLSELLAKTAAKKESGGSKCTMCNRNFIIPRAEWIEWWEITKILNHKTIASMASAASPLTHMENERDVLESMVPLMRRSCSWLCVPQQQESACQPDEMDID</sequence>
<keyword evidence="2" id="KW-0677">Repeat</keyword>
<organism evidence="4 5">
    <name type="scientific">Amylocarpus encephaloides</name>
    <dbReference type="NCBI Taxonomy" id="45428"/>
    <lineage>
        <taxon>Eukaryota</taxon>
        <taxon>Fungi</taxon>
        <taxon>Dikarya</taxon>
        <taxon>Ascomycota</taxon>
        <taxon>Pezizomycotina</taxon>
        <taxon>Leotiomycetes</taxon>
        <taxon>Helotiales</taxon>
        <taxon>Helotiales incertae sedis</taxon>
        <taxon>Amylocarpus</taxon>
    </lineage>
</organism>
<dbReference type="AlphaFoldDB" id="A0A9P7YBJ7"/>
<protein>
    <submittedName>
        <fullName evidence="4">Uncharacterized protein</fullName>
    </submittedName>
</protein>
<dbReference type="PANTHER" id="PTHR48051:SF1">
    <property type="entry name" value="RAS SUPPRESSOR PROTEIN 1"/>
    <property type="match status" value="1"/>
</dbReference>
<dbReference type="Gene3D" id="3.80.10.10">
    <property type="entry name" value="Ribonuclease Inhibitor"/>
    <property type="match status" value="1"/>
</dbReference>
<dbReference type="InterPro" id="IPR050216">
    <property type="entry name" value="LRR_domain-containing"/>
</dbReference>